<evidence type="ECO:0000313" key="4">
    <source>
        <dbReference type="EMBL" id="MBD2866830.1"/>
    </source>
</evidence>
<dbReference type="GO" id="GO:0043565">
    <property type="term" value="F:sequence-specific DNA binding"/>
    <property type="evidence" value="ECO:0007669"/>
    <property type="project" value="InterPro"/>
</dbReference>
<feature type="domain" description="HTH araC/xylS-type" evidence="3">
    <location>
        <begin position="34"/>
        <end position="63"/>
    </location>
</feature>
<gene>
    <name evidence="4" type="ORF">IDH45_33165</name>
</gene>
<dbReference type="EMBL" id="JACXJA010000072">
    <property type="protein sequence ID" value="MBD2866830.1"/>
    <property type="molecule type" value="Genomic_DNA"/>
</dbReference>
<reference evidence="4" key="1">
    <citation type="submission" date="2020-09" db="EMBL/GenBank/DDBJ databases">
        <title>A novel bacterium of genus Paenibacillus, isolated from South China Sea.</title>
        <authorList>
            <person name="Huang H."/>
            <person name="Mo K."/>
            <person name="Hu Y."/>
        </authorList>
    </citation>
    <scope>NUCLEOTIDE SEQUENCE</scope>
    <source>
        <strain evidence="4">IB182363</strain>
    </source>
</reference>
<dbReference type="RefSeq" id="WP_190932445.1">
    <property type="nucleotide sequence ID" value="NZ_JACXJA010000072.1"/>
</dbReference>
<proteinExistence type="predicted"/>
<comment type="caution">
    <text evidence="4">The sequence shown here is derived from an EMBL/GenBank/DDBJ whole genome shotgun (WGS) entry which is preliminary data.</text>
</comment>
<keyword evidence="1" id="KW-0805">Transcription regulation</keyword>
<dbReference type="Gene3D" id="1.10.10.60">
    <property type="entry name" value="Homeodomain-like"/>
    <property type="match status" value="1"/>
</dbReference>
<dbReference type="PROSITE" id="PS01124">
    <property type="entry name" value="HTH_ARAC_FAMILY_2"/>
    <property type="match status" value="1"/>
</dbReference>
<keyword evidence="2" id="KW-0804">Transcription</keyword>
<sequence>MSHPHTSSQPWTLQGSWFLLLRNVRVGAAGNSGSEATFMLGFKDISHFIRVFRKYYGVTPGNL</sequence>
<dbReference type="InterPro" id="IPR018060">
    <property type="entry name" value="HTH_AraC"/>
</dbReference>
<evidence type="ECO:0000256" key="2">
    <source>
        <dbReference type="ARBA" id="ARBA00023163"/>
    </source>
</evidence>
<evidence type="ECO:0000259" key="3">
    <source>
        <dbReference type="PROSITE" id="PS01124"/>
    </source>
</evidence>
<evidence type="ECO:0000256" key="1">
    <source>
        <dbReference type="ARBA" id="ARBA00023015"/>
    </source>
</evidence>
<keyword evidence="5" id="KW-1185">Reference proteome</keyword>
<name>A0A927CJH6_9BACL</name>
<dbReference type="AlphaFoldDB" id="A0A927CJH6"/>
<evidence type="ECO:0000313" key="5">
    <source>
        <dbReference type="Proteomes" id="UP000639396"/>
    </source>
</evidence>
<dbReference type="Pfam" id="PF00165">
    <property type="entry name" value="HTH_AraC"/>
    <property type="match status" value="1"/>
</dbReference>
<dbReference type="SUPFAM" id="SSF46689">
    <property type="entry name" value="Homeodomain-like"/>
    <property type="match status" value="1"/>
</dbReference>
<dbReference type="InterPro" id="IPR009057">
    <property type="entry name" value="Homeodomain-like_sf"/>
</dbReference>
<dbReference type="Proteomes" id="UP000639396">
    <property type="component" value="Unassembled WGS sequence"/>
</dbReference>
<accession>A0A927CJH6</accession>
<protein>
    <submittedName>
        <fullName evidence="4">AraC family transcriptional regulator</fullName>
    </submittedName>
</protein>
<dbReference type="GO" id="GO:0003700">
    <property type="term" value="F:DNA-binding transcription factor activity"/>
    <property type="evidence" value="ECO:0007669"/>
    <property type="project" value="InterPro"/>
</dbReference>
<organism evidence="4 5">
    <name type="scientific">Paenibacillus oceani</name>
    <dbReference type="NCBI Taxonomy" id="2772510"/>
    <lineage>
        <taxon>Bacteria</taxon>
        <taxon>Bacillati</taxon>
        <taxon>Bacillota</taxon>
        <taxon>Bacilli</taxon>
        <taxon>Bacillales</taxon>
        <taxon>Paenibacillaceae</taxon>
        <taxon>Paenibacillus</taxon>
    </lineage>
</organism>